<feature type="transmembrane region" description="Helical" evidence="1">
    <location>
        <begin position="35"/>
        <end position="56"/>
    </location>
</feature>
<proteinExistence type="predicted"/>
<dbReference type="RefSeq" id="WP_088016840.1">
    <property type="nucleotide sequence ID" value="NZ_CP020880.1"/>
</dbReference>
<evidence type="ECO:0000313" key="3">
    <source>
        <dbReference type="Proteomes" id="UP000195573"/>
    </source>
</evidence>
<reference evidence="2 3" key="1">
    <citation type="submission" date="2017-04" db="EMBL/GenBank/DDBJ databases">
        <title>Complete Genome Sequence of the Bacillus horikoshii 20a strain from Cuatro Cienegas, Coahuila, Mexico.</title>
        <authorList>
            <person name="Zarza E."/>
            <person name="Alcaraz L.D."/>
            <person name="Aguilar-Salinas B."/>
            <person name="Islas A."/>
            <person name="Olmedo-Alvarez G."/>
        </authorList>
    </citation>
    <scope>NUCLEOTIDE SEQUENCE [LARGE SCALE GENOMIC DNA]</scope>
    <source>
        <strain evidence="2 3">20a</strain>
    </source>
</reference>
<evidence type="ECO:0000313" key="2">
    <source>
        <dbReference type="EMBL" id="ART74879.1"/>
    </source>
</evidence>
<keyword evidence="3" id="KW-1185">Reference proteome</keyword>
<dbReference type="Proteomes" id="UP000195573">
    <property type="component" value="Chromosome"/>
</dbReference>
<evidence type="ECO:0000256" key="1">
    <source>
        <dbReference type="SAM" id="Phobius"/>
    </source>
</evidence>
<keyword evidence="1" id="KW-0472">Membrane</keyword>
<organism evidence="2 3">
    <name type="scientific">Sutcliffiella horikoshii</name>
    <dbReference type="NCBI Taxonomy" id="79883"/>
    <lineage>
        <taxon>Bacteria</taxon>
        <taxon>Bacillati</taxon>
        <taxon>Bacillota</taxon>
        <taxon>Bacilli</taxon>
        <taxon>Bacillales</taxon>
        <taxon>Bacillaceae</taxon>
        <taxon>Sutcliffiella</taxon>
    </lineage>
</organism>
<keyword evidence="1" id="KW-1133">Transmembrane helix</keyword>
<keyword evidence="1" id="KW-0812">Transmembrane</keyword>
<protein>
    <submittedName>
        <fullName evidence="2">Uncharacterized protein</fullName>
    </submittedName>
</protein>
<feature type="transmembrane region" description="Helical" evidence="1">
    <location>
        <begin position="68"/>
        <end position="87"/>
    </location>
</feature>
<gene>
    <name evidence="2" type="ORF">B4U37_01920</name>
</gene>
<accession>A0ABM6KEL6</accession>
<dbReference type="GeneID" id="96737198"/>
<feature type="transmembrane region" description="Helical" evidence="1">
    <location>
        <begin position="6"/>
        <end position="23"/>
    </location>
</feature>
<dbReference type="EMBL" id="CP020880">
    <property type="protein sequence ID" value="ART74879.1"/>
    <property type="molecule type" value="Genomic_DNA"/>
</dbReference>
<sequence length="98" mass="11261">MIGYFIVLWLIFGFIFVFAFANKTSATKRTLFGNYLFFTSLVGFLISFILNILIYFEFIKEGLFTGNNTANSCTAFIVVALIAKYLIVRKNNNPQEIY</sequence>
<name>A0ABM6KEL6_9BACI</name>